<gene>
    <name evidence="2" type="ORF">MPOCJGCO_4936</name>
</gene>
<keyword evidence="1" id="KW-0812">Transmembrane</keyword>
<comment type="caution">
    <text evidence="2">The sequence shown here is derived from an EMBL/GenBank/DDBJ whole genome shotgun (WGS) entry which is preliminary data.</text>
</comment>
<feature type="transmembrane region" description="Helical" evidence="1">
    <location>
        <begin position="33"/>
        <end position="55"/>
    </location>
</feature>
<sequence length="58" mass="6391">MDRQAAPSTRLRVIERAFGWISRCRRMARDDNVTASSAPTVFVLFAAVILVGGLARTL</sequence>
<proteinExistence type="predicted"/>
<reference evidence="2" key="1">
    <citation type="journal article" date="2021" name="Front. Microbiol.">
        <title>Comprehensive Comparative Genomics and Phenotyping of Methylobacterium Species.</title>
        <authorList>
            <person name="Alessa O."/>
            <person name="Ogura Y."/>
            <person name="Fujitani Y."/>
            <person name="Takami H."/>
            <person name="Hayashi T."/>
            <person name="Sahin N."/>
            <person name="Tani A."/>
        </authorList>
    </citation>
    <scope>NUCLEOTIDE SEQUENCE</scope>
    <source>
        <strain evidence="2">DSM 23632</strain>
    </source>
</reference>
<protein>
    <recommendedName>
        <fullName evidence="4">Transposase</fullName>
    </recommendedName>
</protein>
<dbReference type="Proteomes" id="UP001055057">
    <property type="component" value="Unassembled WGS sequence"/>
</dbReference>
<accession>A0ABQ4U5T7</accession>
<evidence type="ECO:0000256" key="1">
    <source>
        <dbReference type="SAM" id="Phobius"/>
    </source>
</evidence>
<evidence type="ECO:0000313" key="3">
    <source>
        <dbReference type="Proteomes" id="UP001055057"/>
    </source>
</evidence>
<dbReference type="EMBL" id="BPRB01000416">
    <property type="protein sequence ID" value="GJE62800.1"/>
    <property type="molecule type" value="Genomic_DNA"/>
</dbReference>
<organism evidence="2 3">
    <name type="scientific">Methylobacterium trifolii</name>
    <dbReference type="NCBI Taxonomy" id="1003092"/>
    <lineage>
        <taxon>Bacteria</taxon>
        <taxon>Pseudomonadati</taxon>
        <taxon>Pseudomonadota</taxon>
        <taxon>Alphaproteobacteria</taxon>
        <taxon>Hyphomicrobiales</taxon>
        <taxon>Methylobacteriaceae</taxon>
        <taxon>Methylobacterium</taxon>
    </lineage>
</organism>
<keyword evidence="3" id="KW-1185">Reference proteome</keyword>
<keyword evidence="1" id="KW-1133">Transmembrane helix</keyword>
<name>A0ABQ4U5T7_9HYPH</name>
<keyword evidence="1" id="KW-0472">Membrane</keyword>
<evidence type="ECO:0000313" key="2">
    <source>
        <dbReference type="EMBL" id="GJE62800.1"/>
    </source>
</evidence>
<evidence type="ECO:0008006" key="4">
    <source>
        <dbReference type="Google" id="ProtNLM"/>
    </source>
</evidence>
<reference evidence="2" key="2">
    <citation type="submission" date="2021-08" db="EMBL/GenBank/DDBJ databases">
        <authorList>
            <person name="Tani A."/>
            <person name="Ola A."/>
            <person name="Ogura Y."/>
            <person name="Katsura K."/>
            <person name="Hayashi T."/>
        </authorList>
    </citation>
    <scope>NUCLEOTIDE SEQUENCE</scope>
    <source>
        <strain evidence="2">DSM 23632</strain>
    </source>
</reference>